<sequence>MGRETRILSLVILDRELWDRCRQRFSGENISDRRNARSKKLGCYSSNSGTP</sequence>
<name>A0A6J4MZH8_9CYAN</name>
<reference evidence="1" key="1">
    <citation type="submission" date="2020-02" db="EMBL/GenBank/DDBJ databases">
        <authorList>
            <person name="Meier V. D."/>
        </authorList>
    </citation>
    <scope>NUCLEOTIDE SEQUENCE</scope>
    <source>
        <strain evidence="1">AVDCRST_MAG84</strain>
    </source>
</reference>
<evidence type="ECO:0000313" key="1">
    <source>
        <dbReference type="EMBL" id="CAA9370840.1"/>
    </source>
</evidence>
<organism evidence="1">
    <name type="scientific">uncultured Microcoleus sp</name>
    <dbReference type="NCBI Taxonomy" id="259945"/>
    <lineage>
        <taxon>Bacteria</taxon>
        <taxon>Bacillati</taxon>
        <taxon>Cyanobacteriota</taxon>
        <taxon>Cyanophyceae</taxon>
        <taxon>Oscillatoriophycideae</taxon>
        <taxon>Oscillatoriales</taxon>
        <taxon>Microcoleaceae</taxon>
        <taxon>Microcoleus</taxon>
        <taxon>environmental samples</taxon>
    </lineage>
</organism>
<accession>A0A6J4MZH8</accession>
<dbReference type="EMBL" id="CADCTZ010000908">
    <property type="protein sequence ID" value="CAA9370840.1"/>
    <property type="molecule type" value="Genomic_DNA"/>
</dbReference>
<proteinExistence type="predicted"/>
<gene>
    <name evidence="1" type="ORF">AVDCRST_MAG84-4317</name>
</gene>
<dbReference type="AlphaFoldDB" id="A0A6J4MZH8"/>
<protein>
    <submittedName>
        <fullName evidence="1">Uncharacterized protein</fullName>
    </submittedName>
</protein>